<proteinExistence type="predicted"/>
<evidence type="ECO:0000313" key="2">
    <source>
        <dbReference type="EMBL" id="KAE8009092.1"/>
    </source>
</evidence>
<evidence type="ECO:0000313" key="3">
    <source>
        <dbReference type="Proteomes" id="UP000327013"/>
    </source>
</evidence>
<dbReference type="EMBL" id="CM017322">
    <property type="protein sequence ID" value="KAE8009092.1"/>
    <property type="molecule type" value="Genomic_DNA"/>
</dbReference>
<dbReference type="AlphaFoldDB" id="A0A5N6QT29"/>
<gene>
    <name evidence="2" type="ORF">FH972_005546</name>
</gene>
<protein>
    <submittedName>
        <fullName evidence="2">Uncharacterized protein</fullName>
    </submittedName>
</protein>
<feature type="region of interest" description="Disordered" evidence="1">
    <location>
        <begin position="37"/>
        <end position="71"/>
    </location>
</feature>
<feature type="compositionally biased region" description="Basic and acidic residues" evidence="1">
    <location>
        <begin position="37"/>
        <end position="53"/>
    </location>
</feature>
<evidence type="ECO:0000256" key="1">
    <source>
        <dbReference type="SAM" id="MobiDB-lite"/>
    </source>
</evidence>
<sequence>MKQMVEPKVLFGTKSMNLKNPNPPTGIVVSAEDRHPVVQEKQNEDQNECHSDWRPTGPMDGIGITSRKDVRDKRAVLGGEELDGEEEKTHRAQELGDGFFGHGQLDMVQNGESLIGDENSERESAREIGFSIMKREAERGRNGGQRKREFNRIRRVIATLLCGCDIREGEKKRGTN</sequence>
<organism evidence="2 3">
    <name type="scientific">Carpinus fangiana</name>
    <dbReference type="NCBI Taxonomy" id="176857"/>
    <lineage>
        <taxon>Eukaryota</taxon>
        <taxon>Viridiplantae</taxon>
        <taxon>Streptophyta</taxon>
        <taxon>Embryophyta</taxon>
        <taxon>Tracheophyta</taxon>
        <taxon>Spermatophyta</taxon>
        <taxon>Magnoliopsida</taxon>
        <taxon>eudicotyledons</taxon>
        <taxon>Gunneridae</taxon>
        <taxon>Pentapetalae</taxon>
        <taxon>rosids</taxon>
        <taxon>fabids</taxon>
        <taxon>Fagales</taxon>
        <taxon>Betulaceae</taxon>
        <taxon>Carpinus</taxon>
    </lineage>
</organism>
<keyword evidence="3" id="KW-1185">Reference proteome</keyword>
<accession>A0A5N6QT29</accession>
<reference evidence="2 3" key="1">
    <citation type="submission" date="2019-06" db="EMBL/GenBank/DDBJ databases">
        <title>A chromosomal-level reference genome of Carpinus fangiana (Coryloideae, Betulaceae).</title>
        <authorList>
            <person name="Yang X."/>
            <person name="Wang Z."/>
            <person name="Zhang L."/>
            <person name="Hao G."/>
            <person name="Liu J."/>
            <person name="Yang Y."/>
        </authorList>
    </citation>
    <scope>NUCLEOTIDE SEQUENCE [LARGE SCALE GENOMIC DNA]</scope>
    <source>
        <strain evidence="2">Cfa_2016G</strain>
        <tissue evidence="2">Leaf</tissue>
    </source>
</reference>
<dbReference type="Proteomes" id="UP000327013">
    <property type="component" value="Chromosome 2"/>
</dbReference>
<name>A0A5N6QT29_9ROSI</name>